<evidence type="ECO:0000313" key="1">
    <source>
        <dbReference type="EMBL" id="ATU83532.1"/>
    </source>
</evidence>
<name>A0A2D3I582_9VIRU</name>
<protein>
    <submittedName>
        <fullName evidence="1">ORF11</fullName>
    </submittedName>
</protein>
<organism evidence="1">
    <name type="scientific">White spot syndrome virus</name>
    <dbReference type="NCBI Taxonomy" id="342409"/>
    <lineage>
        <taxon>Viruses</taxon>
        <taxon>Viruses incertae sedis</taxon>
        <taxon>Naldaviricetes</taxon>
        <taxon>Nimaviridae</taxon>
        <taxon>Whispovirus</taxon>
    </lineage>
</organism>
<proteinExistence type="predicted"/>
<reference evidence="1" key="1">
    <citation type="journal article" date="2018" name="Aquaculture">
        <title>Complete genome sequence of a white spot syndrome virus associated with a disease incursion in Australia.</title>
        <authorList>
            <person name="Oakey J."/>
            <person name="Smith C.S."/>
        </authorList>
    </citation>
    <scope>NUCLEOTIDE SEQUENCE [LARGE SCALE GENOMIC DNA]</scope>
    <source>
        <strain evidence="1">WSSV-AU</strain>
    </source>
</reference>
<accession>A0A2D3I582</accession>
<dbReference type="EMBL" id="MF768985">
    <property type="protein sequence ID" value="ATU83532.1"/>
    <property type="molecule type" value="Genomic_DNA"/>
</dbReference>
<dbReference type="Proteomes" id="UP000267516">
    <property type="component" value="Segment"/>
</dbReference>
<sequence length="137" mass="15255">MVDRLSASLFNNKLLRQFEIMSNSLLLWEKGPPINRPNTPAPEERVSLEDGSLNIIQNLTSEGGFPLLQKSQKLAAMGKICTGFTFEALTSITAFDMSVSMAFINLGIFLLTKSHIGIFHSGWMWGERTSSRSTLKM</sequence>